<dbReference type="InterPro" id="IPR014756">
    <property type="entry name" value="Ig_E-set"/>
</dbReference>
<dbReference type="Gene3D" id="2.60.40.10">
    <property type="entry name" value="Immunoglobulins"/>
    <property type="match status" value="1"/>
</dbReference>
<dbReference type="AlphaFoldDB" id="A0AAD9FV21"/>
<dbReference type="PANTHER" id="PTHR10343:SF84">
    <property type="entry name" value="5'-AMP-ACTIVATED PROTEIN KINASE SUBUNIT BETA-1"/>
    <property type="match status" value="1"/>
</dbReference>
<dbReference type="FunFam" id="2.60.40.10:FF:000562">
    <property type="entry name" value="Snf1 kinase complex beta-subunit Gal83"/>
    <property type="match status" value="1"/>
</dbReference>
<keyword evidence="6" id="KW-0418">Kinase</keyword>
<comment type="subcellular location">
    <subcellularLocation>
        <location evidence="1">Cytoplasm</location>
    </subcellularLocation>
</comment>
<protein>
    <submittedName>
        <fullName evidence="6">5'-AMP-activated protein kinase beta subunit, interation domain-containing protein</fullName>
    </submittedName>
</protein>
<dbReference type="GO" id="GO:0019901">
    <property type="term" value="F:protein kinase binding"/>
    <property type="evidence" value="ECO:0007669"/>
    <property type="project" value="TreeGrafter"/>
</dbReference>
<organism evidence="6 7">
    <name type="scientific">Papiliotrema laurentii</name>
    <name type="common">Cryptococcus laurentii</name>
    <dbReference type="NCBI Taxonomy" id="5418"/>
    <lineage>
        <taxon>Eukaryota</taxon>
        <taxon>Fungi</taxon>
        <taxon>Dikarya</taxon>
        <taxon>Basidiomycota</taxon>
        <taxon>Agaricomycotina</taxon>
        <taxon>Tremellomycetes</taxon>
        <taxon>Tremellales</taxon>
        <taxon>Rhynchogastremaceae</taxon>
        <taxon>Papiliotrema</taxon>
    </lineage>
</organism>
<evidence type="ECO:0000313" key="6">
    <source>
        <dbReference type="EMBL" id="KAK1926623.1"/>
    </source>
</evidence>
<keyword evidence="6" id="KW-0808">Transferase</keyword>
<dbReference type="GO" id="GO:0007165">
    <property type="term" value="P:signal transduction"/>
    <property type="evidence" value="ECO:0007669"/>
    <property type="project" value="UniProtKB-ARBA"/>
</dbReference>
<reference evidence="6" key="1">
    <citation type="submission" date="2023-02" db="EMBL/GenBank/DDBJ databases">
        <title>Identification and recombinant expression of a fungal hydrolase from Papiliotrema laurentii that hydrolyzes apple cutin and clears colloidal polyester polyurethane.</title>
        <authorList>
            <consortium name="DOE Joint Genome Institute"/>
            <person name="Roman V.A."/>
            <person name="Bojanowski C."/>
            <person name="Crable B.R."/>
            <person name="Wagner D.N."/>
            <person name="Hung C.S."/>
            <person name="Nadeau L.J."/>
            <person name="Schratz L."/>
            <person name="Haridas S."/>
            <person name="Pangilinan J."/>
            <person name="Lipzen A."/>
            <person name="Na H."/>
            <person name="Yan M."/>
            <person name="Ng V."/>
            <person name="Grigoriev I.V."/>
            <person name="Spatafora J.W."/>
            <person name="Barlow D."/>
            <person name="Biffinger J."/>
            <person name="Kelley-Loughnane N."/>
            <person name="Varaljay V.A."/>
            <person name="Crookes-Goodson W.J."/>
        </authorList>
    </citation>
    <scope>NUCLEOTIDE SEQUENCE</scope>
    <source>
        <strain evidence="6">5307AH</strain>
    </source>
</reference>
<feature type="region of interest" description="Disordered" evidence="4">
    <location>
        <begin position="348"/>
        <end position="369"/>
    </location>
</feature>
<feature type="compositionally biased region" description="Polar residues" evidence="4">
    <location>
        <begin position="118"/>
        <end position="136"/>
    </location>
</feature>
<feature type="domain" description="Association with the SNF1 complex (ASC)" evidence="5">
    <location>
        <begin position="366"/>
        <end position="493"/>
    </location>
</feature>
<dbReference type="Gene3D" id="6.20.250.60">
    <property type="match status" value="1"/>
</dbReference>
<comment type="similarity">
    <text evidence="2">Belongs to the 5'-AMP-activated protein kinase beta subunit family.</text>
</comment>
<keyword evidence="7" id="KW-1185">Reference proteome</keyword>
<feature type="compositionally biased region" description="Polar residues" evidence="4">
    <location>
        <begin position="1"/>
        <end position="11"/>
    </location>
</feature>
<dbReference type="InterPro" id="IPR013783">
    <property type="entry name" value="Ig-like_fold"/>
</dbReference>
<evidence type="ECO:0000313" key="7">
    <source>
        <dbReference type="Proteomes" id="UP001182556"/>
    </source>
</evidence>
<feature type="region of interest" description="Disordered" evidence="4">
    <location>
        <begin position="176"/>
        <end position="251"/>
    </location>
</feature>
<proteinExistence type="inferred from homology"/>
<evidence type="ECO:0000256" key="1">
    <source>
        <dbReference type="ARBA" id="ARBA00004496"/>
    </source>
</evidence>
<dbReference type="GO" id="GO:0031588">
    <property type="term" value="C:nucleotide-activated protein kinase complex"/>
    <property type="evidence" value="ECO:0007669"/>
    <property type="project" value="TreeGrafter"/>
</dbReference>
<feature type="compositionally biased region" description="Low complexity" evidence="4">
    <location>
        <begin position="62"/>
        <end position="74"/>
    </location>
</feature>
<dbReference type="InterPro" id="IPR050827">
    <property type="entry name" value="CRP1_MDG1_kinase"/>
</dbReference>
<feature type="compositionally biased region" description="Low complexity" evidence="4">
    <location>
        <begin position="25"/>
        <end position="45"/>
    </location>
</feature>
<feature type="region of interest" description="Disordered" evidence="4">
    <location>
        <begin position="498"/>
        <end position="519"/>
    </location>
</feature>
<name>A0AAD9FV21_PAPLA</name>
<sequence length="519" mass="55372">MGNTPSHQASPARNPAAGEKQSALSSNSTTATTSTTTNNNNASSSRNPNLRLPMPQRPTHVSPNSSNPTSPSGGTRNGSPRRRKSLELPDLNKLSFTPAAPVPTLATHTSHHLATPSGQTNKRSSTGSTAAPSSVPSGGRWRAALSGRVASPLAGGQALGAMSKIDGSGSVPAPLTAPVVMPNPASTKPADNPYFPPSPSQTSPSRRKDRPVVPISIPGREASPARRIEPLTHEGTQPPPPTMAPTPSSRVSREKLVGDDGLVNVPISWNGGGKNVYVTGNFADNWKGRIKLNKSTHDFNTVLRLPPGQYRLKFIVDDSWRCSKHISTATDDDGTLVNWIEVETPKSEDELKSEWSTGSKPTLVQEDADDSQWTSTIPAALVLYQYLEELPMTCSPADYDDHVSRFPHMTTVPQPPTLPRILDKVILNSEPRRTWDDPGANQPGLDDNSILPVPNHVVLNHLTASAIKNGTLGVGTTTRYRKKYITTMYFKPTLGDLMDGPGPNASPEVPTDGEAAKAA</sequence>
<dbReference type="EMBL" id="JAODAN010000002">
    <property type="protein sequence ID" value="KAK1926623.1"/>
    <property type="molecule type" value="Genomic_DNA"/>
</dbReference>
<dbReference type="CDD" id="cd02859">
    <property type="entry name" value="E_set_AMPKbeta_like_N"/>
    <property type="match status" value="1"/>
</dbReference>
<dbReference type="SUPFAM" id="SSF81296">
    <property type="entry name" value="E set domains"/>
    <property type="match status" value="1"/>
</dbReference>
<dbReference type="Pfam" id="PF16561">
    <property type="entry name" value="AMPK1_CBM"/>
    <property type="match status" value="1"/>
</dbReference>
<feature type="compositionally biased region" description="Basic and acidic residues" evidence="4">
    <location>
        <begin position="223"/>
        <end position="232"/>
    </location>
</feature>
<feature type="compositionally biased region" description="Low complexity" evidence="4">
    <location>
        <begin position="103"/>
        <end position="117"/>
    </location>
</feature>
<dbReference type="InterPro" id="IPR032640">
    <property type="entry name" value="AMPK1_CBM"/>
</dbReference>
<dbReference type="PANTHER" id="PTHR10343">
    <property type="entry name" value="5'-AMP-ACTIVATED PROTEIN KINASE , BETA SUBUNIT"/>
    <property type="match status" value="1"/>
</dbReference>
<dbReference type="GO" id="GO:0005634">
    <property type="term" value="C:nucleus"/>
    <property type="evidence" value="ECO:0007669"/>
    <property type="project" value="TreeGrafter"/>
</dbReference>
<dbReference type="Pfam" id="PF04739">
    <property type="entry name" value="AMPKBI"/>
    <property type="match status" value="1"/>
</dbReference>
<dbReference type="InterPro" id="IPR037256">
    <property type="entry name" value="ASC_dom_sf"/>
</dbReference>
<dbReference type="SMART" id="SM01010">
    <property type="entry name" value="AMPKBI"/>
    <property type="match status" value="1"/>
</dbReference>
<dbReference type="InterPro" id="IPR006828">
    <property type="entry name" value="ASC_dom"/>
</dbReference>
<gene>
    <name evidence="6" type="ORF">DB88DRAFT_482500</name>
</gene>
<evidence type="ECO:0000256" key="2">
    <source>
        <dbReference type="ARBA" id="ARBA00010926"/>
    </source>
</evidence>
<accession>A0AAD9FV21</accession>
<evidence type="ECO:0000256" key="3">
    <source>
        <dbReference type="ARBA" id="ARBA00022490"/>
    </source>
</evidence>
<dbReference type="Proteomes" id="UP001182556">
    <property type="component" value="Unassembled WGS sequence"/>
</dbReference>
<evidence type="ECO:0000259" key="5">
    <source>
        <dbReference type="SMART" id="SM01010"/>
    </source>
</evidence>
<dbReference type="GO" id="GO:0016301">
    <property type="term" value="F:kinase activity"/>
    <property type="evidence" value="ECO:0007669"/>
    <property type="project" value="UniProtKB-KW"/>
</dbReference>
<dbReference type="SUPFAM" id="SSF160219">
    <property type="entry name" value="AMPKBI-like"/>
    <property type="match status" value="1"/>
</dbReference>
<keyword evidence="3" id="KW-0963">Cytoplasm</keyword>
<dbReference type="GO" id="GO:0005737">
    <property type="term" value="C:cytoplasm"/>
    <property type="evidence" value="ECO:0007669"/>
    <property type="project" value="UniProtKB-SubCell"/>
</dbReference>
<evidence type="ECO:0000256" key="4">
    <source>
        <dbReference type="SAM" id="MobiDB-lite"/>
    </source>
</evidence>
<feature type="region of interest" description="Disordered" evidence="4">
    <location>
        <begin position="1"/>
        <end position="140"/>
    </location>
</feature>
<comment type="caution">
    <text evidence="6">The sequence shown here is derived from an EMBL/GenBank/DDBJ whole genome shotgun (WGS) entry which is preliminary data.</text>
</comment>